<keyword evidence="1" id="KW-1133">Transmembrane helix</keyword>
<evidence type="ECO:0000313" key="2">
    <source>
        <dbReference type="EMBL" id="PMD12891.1"/>
    </source>
</evidence>
<evidence type="ECO:0000256" key="1">
    <source>
        <dbReference type="SAM" id="Phobius"/>
    </source>
</evidence>
<evidence type="ECO:0000313" key="3">
    <source>
        <dbReference type="Proteomes" id="UP000235672"/>
    </source>
</evidence>
<name>A0A2J6PFS2_9HELO</name>
<dbReference type="EMBL" id="KZ613540">
    <property type="protein sequence ID" value="PMD12891.1"/>
    <property type="molecule type" value="Genomic_DNA"/>
</dbReference>
<keyword evidence="1" id="KW-0812">Transmembrane</keyword>
<accession>A0A2J6PFS2</accession>
<dbReference type="AlphaFoldDB" id="A0A2J6PFS2"/>
<organism evidence="2 3">
    <name type="scientific">Hyaloscypha hepaticicola</name>
    <dbReference type="NCBI Taxonomy" id="2082293"/>
    <lineage>
        <taxon>Eukaryota</taxon>
        <taxon>Fungi</taxon>
        <taxon>Dikarya</taxon>
        <taxon>Ascomycota</taxon>
        <taxon>Pezizomycotina</taxon>
        <taxon>Leotiomycetes</taxon>
        <taxon>Helotiales</taxon>
        <taxon>Hyaloscyphaceae</taxon>
        <taxon>Hyaloscypha</taxon>
    </lineage>
</organism>
<feature type="transmembrane region" description="Helical" evidence="1">
    <location>
        <begin position="34"/>
        <end position="55"/>
    </location>
</feature>
<proteinExistence type="predicted"/>
<protein>
    <submittedName>
        <fullName evidence="2">Uncharacterized protein</fullName>
    </submittedName>
</protein>
<dbReference type="Proteomes" id="UP000235672">
    <property type="component" value="Unassembled WGS sequence"/>
</dbReference>
<keyword evidence="1" id="KW-0472">Membrane</keyword>
<reference evidence="2 3" key="1">
    <citation type="submission" date="2016-05" db="EMBL/GenBank/DDBJ databases">
        <title>A degradative enzymes factory behind the ericoid mycorrhizal symbiosis.</title>
        <authorList>
            <consortium name="DOE Joint Genome Institute"/>
            <person name="Martino E."/>
            <person name="Morin E."/>
            <person name="Grelet G."/>
            <person name="Kuo A."/>
            <person name="Kohler A."/>
            <person name="Daghino S."/>
            <person name="Barry K."/>
            <person name="Choi C."/>
            <person name="Cichocki N."/>
            <person name="Clum A."/>
            <person name="Copeland A."/>
            <person name="Hainaut M."/>
            <person name="Haridas S."/>
            <person name="Labutti K."/>
            <person name="Lindquist E."/>
            <person name="Lipzen A."/>
            <person name="Khouja H.-R."/>
            <person name="Murat C."/>
            <person name="Ohm R."/>
            <person name="Olson A."/>
            <person name="Spatafora J."/>
            <person name="Veneault-Fourrey C."/>
            <person name="Henrissat B."/>
            <person name="Grigoriev I."/>
            <person name="Martin F."/>
            <person name="Perotto S."/>
        </authorList>
    </citation>
    <scope>NUCLEOTIDE SEQUENCE [LARGE SCALE GENOMIC DNA]</scope>
    <source>
        <strain evidence="2 3">UAMH 7357</strain>
    </source>
</reference>
<gene>
    <name evidence="2" type="ORF">NA56DRAFT_712654</name>
</gene>
<sequence>MAREQREVPLWKIAACMGEFGQGWMMADRVLRRAVPLTFFLINSHWLLVAVFEIYKDVYEKMRTINSNSMQPLDSVHFENPHCFLSAIQIPGF</sequence>
<keyword evidence="3" id="KW-1185">Reference proteome</keyword>